<dbReference type="SUPFAM" id="SSF52283">
    <property type="entry name" value="Formate/glycerate dehydrogenase catalytic domain-like"/>
    <property type="match status" value="1"/>
</dbReference>
<dbReference type="GO" id="GO:0030267">
    <property type="term" value="F:glyoxylate reductase (NADPH) activity"/>
    <property type="evidence" value="ECO:0007669"/>
    <property type="project" value="TreeGrafter"/>
</dbReference>
<dbReference type="Gene3D" id="3.40.50.720">
    <property type="entry name" value="NAD(P)-binding Rossmann-like Domain"/>
    <property type="match status" value="2"/>
</dbReference>
<gene>
    <name evidence="8" type="ORF">LUZ63_001543</name>
</gene>
<organism evidence="8 9">
    <name type="scientific">Rhynchospora breviuscula</name>
    <dbReference type="NCBI Taxonomy" id="2022672"/>
    <lineage>
        <taxon>Eukaryota</taxon>
        <taxon>Viridiplantae</taxon>
        <taxon>Streptophyta</taxon>
        <taxon>Embryophyta</taxon>
        <taxon>Tracheophyta</taxon>
        <taxon>Spermatophyta</taxon>
        <taxon>Magnoliopsida</taxon>
        <taxon>Liliopsida</taxon>
        <taxon>Poales</taxon>
        <taxon>Cyperaceae</taxon>
        <taxon>Cyperoideae</taxon>
        <taxon>Rhynchosporeae</taxon>
        <taxon>Rhynchospora</taxon>
    </lineage>
</organism>
<comment type="similarity">
    <text evidence="4">Belongs to the D-isomer specific 2-hydroxyacid dehydrogenase family.</text>
</comment>
<dbReference type="SUPFAM" id="SSF51735">
    <property type="entry name" value="NAD(P)-binding Rossmann-fold domains"/>
    <property type="match status" value="1"/>
</dbReference>
<dbReference type="Pfam" id="PF02826">
    <property type="entry name" value="2-Hacid_dh_C"/>
    <property type="match status" value="1"/>
</dbReference>
<dbReference type="GO" id="GO:0005829">
    <property type="term" value="C:cytosol"/>
    <property type="evidence" value="ECO:0007669"/>
    <property type="project" value="TreeGrafter"/>
</dbReference>
<dbReference type="EMBL" id="JAMQYH010000001">
    <property type="protein sequence ID" value="KAJ1701764.1"/>
    <property type="molecule type" value="Genomic_DNA"/>
</dbReference>
<dbReference type="InterPro" id="IPR036291">
    <property type="entry name" value="NAD(P)-bd_dom_sf"/>
</dbReference>
<dbReference type="Proteomes" id="UP001151287">
    <property type="component" value="Unassembled WGS sequence"/>
</dbReference>
<evidence type="ECO:0000256" key="1">
    <source>
        <dbReference type="ARBA" id="ARBA00022857"/>
    </source>
</evidence>
<sequence length="332" mass="35613">MNSSPSLTADGATNTITTSNGSSPSDLPPLLVLRPLSDAWSAAVSAKFTVISPSSPLCTSTRAALVSAAYNKVDPAFLDQYPSLQCIATTSVGVDHIDLEECWRRGIQVATVGEIFTKDVADYAVGLLIDVMRRITMSDRYLRNGLWMSQGDYPLGSKLGGKHVGIVGLGSIGSAIARRLEAFGCKISHVSRKPKPTVKYKYIPNIYDLATESDILVVACSLTKETHHIVNKQVLQALGKEGIIINIGRGANIDEPELVRCLVQGEIKGAGLDVFENEPNIPKELFEIGNVVLTAHQSVFTPEAISDIIQVCIANFEAFFAGKPLLTSVVAD</sequence>
<dbReference type="InterPro" id="IPR006139">
    <property type="entry name" value="D-isomer_2_OHA_DH_cat_dom"/>
</dbReference>
<dbReference type="PANTHER" id="PTHR10996:SF179">
    <property type="entry name" value="D-ISOMER SPECIFIC 2-HYDROXYACID DEHYDROGENASE FAMILY PROTEIN-RELATED"/>
    <property type="match status" value="1"/>
</dbReference>
<feature type="region of interest" description="Disordered" evidence="5">
    <location>
        <begin position="1"/>
        <end position="24"/>
    </location>
</feature>
<keyword evidence="9" id="KW-1185">Reference proteome</keyword>
<evidence type="ECO:0000256" key="4">
    <source>
        <dbReference type="RuleBase" id="RU003719"/>
    </source>
</evidence>
<dbReference type="FunFam" id="3.40.50.720:FF:000213">
    <property type="entry name" value="Putative 2-hydroxyacid dehydrogenase"/>
    <property type="match status" value="1"/>
</dbReference>
<keyword evidence="1" id="KW-0521">NADP</keyword>
<dbReference type="CDD" id="cd12156">
    <property type="entry name" value="HPPR"/>
    <property type="match status" value="1"/>
</dbReference>
<feature type="domain" description="D-isomer specific 2-hydroxyacid dehydrogenase catalytic" evidence="6">
    <location>
        <begin position="64"/>
        <end position="329"/>
    </location>
</feature>
<evidence type="ECO:0000256" key="3">
    <source>
        <dbReference type="ARBA" id="ARBA00023027"/>
    </source>
</evidence>
<dbReference type="PANTHER" id="PTHR10996">
    <property type="entry name" value="2-HYDROXYACID DEHYDROGENASE-RELATED"/>
    <property type="match status" value="1"/>
</dbReference>
<dbReference type="InterPro" id="IPR006140">
    <property type="entry name" value="D-isomer_DH_NAD-bd"/>
</dbReference>
<evidence type="ECO:0000313" key="9">
    <source>
        <dbReference type="Proteomes" id="UP001151287"/>
    </source>
</evidence>
<protein>
    <submittedName>
        <fullName evidence="8">Uncharacterized protein</fullName>
    </submittedName>
</protein>
<dbReference type="OrthoDB" id="298012at2759"/>
<feature type="domain" description="D-isomer specific 2-hydroxyacid dehydrogenase NAD-binding" evidence="7">
    <location>
        <begin position="125"/>
        <end position="297"/>
    </location>
</feature>
<dbReference type="InterPro" id="IPR050223">
    <property type="entry name" value="D-isomer_2-hydroxyacid_DH"/>
</dbReference>
<reference evidence="8" key="1">
    <citation type="journal article" date="2022" name="Cell">
        <title>Repeat-based holocentromeres influence genome architecture and karyotype evolution.</title>
        <authorList>
            <person name="Hofstatter P.G."/>
            <person name="Thangavel G."/>
            <person name="Lux T."/>
            <person name="Neumann P."/>
            <person name="Vondrak T."/>
            <person name="Novak P."/>
            <person name="Zhang M."/>
            <person name="Costa L."/>
            <person name="Castellani M."/>
            <person name="Scott A."/>
            <person name="Toegelov H."/>
            <person name="Fuchs J."/>
            <person name="Mata-Sucre Y."/>
            <person name="Dias Y."/>
            <person name="Vanzela A.L.L."/>
            <person name="Huettel B."/>
            <person name="Almeida C.C.S."/>
            <person name="Simkova H."/>
            <person name="Souza G."/>
            <person name="Pedrosa-Harand A."/>
            <person name="Macas J."/>
            <person name="Mayer K.F.X."/>
            <person name="Houben A."/>
            <person name="Marques A."/>
        </authorList>
    </citation>
    <scope>NUCLEOTIDE SEQUENCE</scope>
    <source>
        <strain evidence="8">RhyBre1mFocal</strain>
    </source>
</reference>
<evidence type="ECO:0000256" key="2">
    <source>
        <dbReference type="ARBA" id="ARBA00023002"/>
    </source>
</evidence>
<dbReference type="GO" id="GO:0016618">
    <property type="term" value="F:hydroxypyruvate reductase [NAD(P)H] activity"/>
    <property type="evidence" value="ECO:0007669"/>
    <property type="project" value="TreeGrafter"/>
</dbReference>
<dbReference type="GO" id="GO:0051287">
    <property type="term" value="F:NAD binding"/>
    <property type="evidence" value="ECO:0007669"/>
    <property type="project" value="InterPro"/>
</dbReference>
<evidence type="ECO:0000313" key="8">
    <source>
        <dbReference type="EMBL" id="KAJ1701764.1"/>
    </source>
</evidence>
<dbReference type="AlphaFoldDB" id="A0A9Q0CYE9"/>
<comment type="caution">
    <text evidence="8">The sequence shown here is derived from an EMBL/GenBank/DDBJ whole genome shotgun (WGS) entry which is preliminary data.</text>
</comment>
<proteinExistence type="inferred from homology"/>
<keyword evidence="3" id="KW-0520">NAD</keyword>
<evidence type="ECO:0000259" key="6">
    <source>
        <dbReference type="Pfam" id="PF00389"/>
    </source>
</evidence>
<feature type="compositionally biased region" description="Polar residues" evidence="5">
    <location>
        <begin position="1"/>
        <end position="21"/>
    </location>
</feature>
<dbReference type="Pfam" id="PF00389">
    <property type="entry name" value="2-Hacid_dh"/>
    <property type="match status" value="1"/>
</dbReference>
<evidence type="ECO:0000259" key="7">
    <source>
        <dbReference type="Pfam" id="PF02826"/>
    </source>
</evidence>
<accession>A0A9Q0CYE9</accession>
<name>A0A9Q0CYE9_9POAL</name>
<keyword evidence="2 4" id="KW-0560">Oxidoreductase</keyword>
<evidence type="ECO:0000256" key="5">
    <source>
        <dbReference type="SAM" id="MobiDB-lite"/>
    </source>
</evidence>